<dbReference type="PANTHER" id="PTHR30492:SF0">
    <property type="entry name" value="METHYLGLYOXAL SYNTHASE"/>
    <property type="match status" value="1"/>
</dbReference>
<dbReference type="AlphaFoldDB" id="A0A0F5YCE6"/>
<dbReference type="GO" id="GO:0008654">
    <property type="term" value="P:phospholipid biosynthetic process"/>
    <property type="evidence" value="ECO:0007669"/>
    <property type="project" value="InterPro"/>
</dbReference>
<dbReference type="Proteomes" id="UP000033607">
    <property type="component" value="Unassembled WGS sequence"/>
</dbReference>
<dbReference type="Gene3D" id="2.60.200.40">
    <property type="match status" value="1"/>
</dbReference>
<proteinExistence type="predicted"/>
<dbReference type="GO" id="GO:0008929">
    <property type="term" value="F:methylglyoxal synthase activity"/>
    <property type="evidence" value="ECO:0007669"/>
    <property type="project" value="InterPro"/>
</dbReference>
<dbReference type="InterPro" id="IPR017438">
    <property type="entry name" value="ATP-NAD_kinase_N"/>
</dbReference>
<reference evidence="2 3" key="1">
    <citation type="submission" date="2015-06" db="EMBL/GenBank/DDBJ databases">
        <title>Draft genome assembly of filamentous brackish cyanobacterium Limnoraphis robusta strain CS-951.</title>
        <authorList>
            <person name="Willis A."/>
            <person name="Parks M."/>
            <person name="Burford M.A."/>
        </authorList>
    </citation>
    <scope>NUCLEOTIDE SEQUENCE [LARGE SCALE GENOMIC DNA]</scope>
    <source>
        <strain evidence="2 3">CS-951</strain>
    </source>
</reference>
<dbReference type="InterPro" id="IPR005218">
    <property type="entry name" value="Diacylglycerol/lipid_kinase"/>
</dbReference>
<feature type="domain" description="DAGKc" evidence="1">
    <location>
        <begin position="8"/>
        <end position="136"/>
    </location>
</feature>
<dbReference type="NCBIfam" id="NF009604">
    <property type="entry name" value="PRK13057.1"/>
    <property type="match status" value="1"/>
</dbReference>
<keyword evidence="2" id="KW-0808">Transferase</keyword>
<dbReference type="GO" id="GO:0019242">
    <property type="term" value="P:methylglyoxal biosynthetic process"/>
    <property type="evidence" value="ECO:0007669"/>
    <property type="project" value="InterPro"/>
</dbReference>
<dbReference type="SUPFAM" id="SSF111331">
    <property type="entry name" value="NAD kinase/diacylglycerol kinase-like"/>
    <property type="match status" value="1"/>
</dbReference>
<dbReference type="InterPro" id="IPR045540">
    <property type="entry name" value="YegS/DAGK_C"/>
</dbReference>
<dbReference type="SMART" id="SM00046">
    <property type="entry name" value="DAGKc"/>
    <property type="match status" value="1"/>
</dbReference>
<dbReference type="PROSITE" id="PS50146">
    <property type="entry name" value="DAGK"/>
    <property type="match status" value="1"/>
</dbReference>
<dbReference type="InterPro" id="IPR004363">
    <property type="entry name" value="Methylgl_synth"/>
</dbReference>
<dbReference type="RefSeq" id="WP_046280210.1">
    <property type="nucleotide sequence ID" value="NZ_LATL02000090.1"/>
</dbReference>
<accession>A0A0F5YCE6</accession>
<dbReference type="GO" id="GO:0005829">
    <property type="term" value="C:cytosol"/>
    <property type="evidence" value="ECO:0007669"/>
    <property type="project" value="TreeGrafter"/>
</dbReference>
<keyword evidence="2" id="KW-0418">Kinase</keyword>
<sequence length="314" mass="34871">MSIRHRQPYPKTALLLLNSQARQVNQDSLSRVVVQLQALGLEILQDFPQSPQDFTSLIQRYQDRVNLVIIGGGDGTLNAAIDGLVKTGLPLGILPLGTANDLARTLNIPLSLPEACQVIAQGHKQSIDLGWVNGKHFFNVASLGLSVNITRKLTREAKRRWGIFAYLITATQAILRARPFVAEIRFGDQCKRVKTFQIAVGNGRYYGGGMKILHDATIDDQRLDLYSLEIKRWWQFFTVIVAIRTGLHRPELGTRTLSGSEFEVLTSKPYTINTDGELTVSTPAHFRVIPKAIAVFVPQPTESGVNPGEEFVMK</sequence>
<dbReference type="PANTHER" id="PTHR30492">
    <property type="entry name" value="METHYLGLYOXAL SYNTHASE"/>
    <property type="match status" value="1"/>
</dbReference>
<evidence type="ECO:0000313" key="3">
    <source>
        <dbReference type="Proteomes" id="UP000033607"/>
    </source>
</evidence>
<comment type="caution">
    <text evidence="2">The sequence shown here is derived from an EMBL/GenBank/DDBJ whole genome shotgun (WGS) entry which is preliminary data.</text>
</comment>
<name>A0A0F5YCE6_9CYAN</name>
<dbReference type="InterPro" id="IPR001206">
    <property type="entry name" value="Diacylglycerol_kinase_cat_dom"/>
</dbReference>
<dbReference type="Pfam" id="PF00781">
    <property type="entry name" value="DAGK_cat"/>
    <property type="match status" value="1"/>
</dbReference>
<dbReference type="NCBIfam" id="TIGR00147">
    <property type="entry name" value="YegS/Rv2252/BmrU family lipid kinase"/>
    <property type="match status" value="1"/>
</dbReference>
<dbReference type="Gene3D" id="3.40.50.10330">
    <property type="entry name" value="Probable inorganic polyphosphate/atp-NAD kinase, domain 1"/>
    <property type="match status" value="1"/>
</dbReference>
<dbReference type="PATRIC" id="fig|1637645.4.peg.1825"/>
<dbReference type="EMBL" id="LATL02000090">
    <property type="protein sequence ID" value="KKD36544.1"/>
    <property type="molecule type" value="Genomic_DNA"/>
</dbReference>
<dbReference type="OrthoDB" id="142078at2"/>
<evidence type="ECO:0000259" key="1">
    <source>
        <dbReference type="PROSITE" id="PS50146"/>
    </source>
</evidence>
<protein>
    <submittedName>
        <fullName evidence="2">Lipid kinase</fullName>
    </submittedName>
</protein>
<evidence type="ECO:0000313" key="2">
    <source>
        <dbReference type="EMBL" id="KKD36544.1"/>
    </source>
</evidence>
<gene>
    <name evidence="2" type="ORF">WN50_19295</name>
</gene>
<dbReference type="Pfam" id="PF19279">
    <property type="entry name" value="YegS_C"/>
    <property type="match status" value="1"/>
</dbReference>
<dbReference type="GO" id="GO:0005524">
    <property type="term" value="F:ATP binding"/>
    <property type="evidence" value="ECO:0007669"/>
    <property type="project" value="InterPro"/>
</dbReference>
<dbReference type="InterPro" id="IPR016064">
    <property type="entry name" value="NAD/diacylglycerol_kinase_sf"/>
</dbReference>
<organism evidence="2 3">
    <name type="scientific">Limnoraphis robusta CS-951</name>
    <dbReference type="NCBI Taxonomy" id="1637645"/>
    <lineage>
        <taxon>Bacteria</taxon>
        <taxon>Bacillati</taxon>
        <taxon>Cyanobacteriota</taxon>
        <taxon>Cyanophyceae</taxon>
        <taxon>Oscillatoriophycideae</taxon>
        <taxon>Oscillatoriales</taxon>
        <taxon>Sirenicapillariaceae</taxon>
        <taxon>Limnoraphis</taxon>
    </lineage>
</organism>
<dbReference type="GO" id="GO:0016301">
    <property type="term" value="F:kinase activity"/>
    <property type="evidence" value="ECO:0007669"/>
    <property type="project" value="UniProtKB-KW"/>
</dbReference>